<feature type="region of interest" description="Disordered" evidence="2">
    <location>
        <begin position="143"/>
        <end position="162"/>
    </location>
</feature>
<dbReference type="InterPro" id="IPR008984">
    <property type="entry name" value="SMAD_FHA_dom_sf"/>
</dbReference>
<dbReference type="InterPro" id="IPR050923">
    <property type="entry name" value="Cell_Proc_Reg/RNA_Proc"/>
</dbReference>
<evidence type="ECO:0000256" key="1">
    <source>
        <dbReference type="ARBA" id="ARBA00022553"/>
    </source>
</evidence>
<proteinExistence type="predicted"/>
<dbReference type="InterPro" id="IPR000253">
    <property type="entry name" value="FHA_dom"/>
</dbReference>
<keyword evidence="5" id="KW-1185">Reference proteome</keyword>
<dbReference type="Gene3D" id="2.60.200.20">
    <property type="match status" value="1"/>
</dbReference>
<organism evidence="4 5">
    <name type="scientific">Xylanimonas allomyrinae</name>
    <dbReference type="NCBI Taxonomy" id="2509459"/>
    <lineage>
        <taxon>Bacteria</taxon>
        <taxon>Bacillati</taxon>
        <taxon>Actinomycetota</taxon>
        <taxon>Actinomycetes</taxon>
        <taxon>Micrococcales</taxon>
        <taxon>Promicromonosporaceae</taxon>
        <taxon>Xylanimonas</taxon>
    </lineage>
</organism>
<dbReference type="OrthoDB" id="9815925at2"/>
<evidence type="ECO:0000313" key="4">
    <source>
        <dbReference type="EMBL" id="QAY62685.1"/>
    </source>
</evidence>
<reference evidence="4 5" key="1">
    <citation type="submission" date="2019-01" db="EMBL/GenBank/DDBJ databases">
        <title>Genome sequencing of strain 2JSPR-7.</title>
        <authorList>
            <person name="Heo J."/>
            <person name="Kim S.-J."/>
            <person name="Kim J.-S."/>
            <person name="Hong S.-B."/>
            <person name="Kwon S.-W."/>
        </authorList>
    </citation>
    <scope>NUCLEOTIDE SEQUENCE [LARGE SCALE GENOMIC DNA]</scope>
    <source>
        <strain evidence="4 5">2JSPR-7</strain>
    </source>
</reference>
<dbReference type="Proteomes" id="UP000291758">
    <property type="component" value="Chromosome"/>
</dbReference>
<gene>
    <name evidence="4" type="ORF">ET495_04770</name>
</gene>
<dbReference type="PANTHER" id="PTHR23308">
    <property type="entry name" value="NUCLEAR INHIBITOR OF PROTEIN PHOSPHATASE-1"/>
    <property type="match status" value="1"/>
</dbReference>
<dbReference type="AlphaFoldDB" id="A0A4P6EJX5"/>
<accession>A0A4P6EJX5</accession>
<dbReference type="EMBL" id="CP035495">
    <property type="protein sequence ID" value="QAY62685.1"/>
    <property type="molecule type" value="Genomic_DNA"/>
</dbReference>
<evidence type="ECO:0000256" key="2">
    <source>
        <dbReference type="SAM" id="MobiDB-lite"/>
    </source>
</evidence>
<dbReference type="Pfam" id="PF00498">
    <property type="entry name" value="FHA"/>
    <property type="match status" value="1"/>
</dbReference>
<dbReference type="RefSeq" id="WP_129203053.1">
    <property type="nucleotide sequence ID" value="NZ_CP035495.1"/>
</dbReference>
<keyword evidence="1" id="KW-0597">Phosphoprotein</keyword>
<protein>
    <submittedName>
        <fullName evidence="4">FHA domain-containing protein</fullName>
    </submittedName>
</protein>
<feature type="domain" description="FHA" evidence="3">
    <location>
        <begin position="73"/>
        <end position="122"/>
    </location>
</feature>
<name>A0A4P6EJX5_9MICO</name>
<evidence type="ECO:0000313" key="5">
    <source>
        <dbReference type="Proteomes" id="UP000291758"/>
    </source>
</evidence>
<sequence length="162" mass="17154">MTDPSSLPQPPAADVTATLGRIVPVAAEELVPRLPLTSEDAAAVGALPRHSALLVVQRGAGVGERFLLDTDRAVAGRSETADIFLDDVTVSRKHAEIVREGDRFVVRDIGSLNGTYVNRQRIDAAVLSTGDEVQIGKFRMSFQASPQAVQPPQASRDSAPGS</sequence>
<dbReference type="SMART" id="SM00240">
    <property type="entry name" value="FHA"/>
    <property type="match status" value="1"/>
</dbReference>
<dbReference type="PROSITE" id="PS50006">
    <property type="entry name" value="FHA_DOMAIN"/>
    <property type="match status" value="1"/>
</dbReference>
<feature type="compositionally biased region" description="Low complexity" evidence="2">
    <location>
        <begin position="143"/>
        <end position="155"/>
    </location>
</feature>
<dbReference type="KEGG" id="xyl:ET495_04770"/>
<dbReference type="SUPFAM" id="SSF49879">
    <property type="entry name" value="SMAD/FHA domain"/>
    <property type="match status" value="1"/>
</dbReference>
<evidence type="ECO:0000259" key="3">
    <source>
        <dbReference type="PROSITE" id="PS50006"/>
    </source>
</evidence>